<evidence type="ECO:0000313" key="2">
    <source>
        <dbReference type="Proteomes" id="UP000321578"/>
    </source>
</evidence>
<dbReference type="AlphaFoldDB" id="A0A5C6ZJV8"/>
<reference evidence="1 2" key="1">
    <citation type="submission" date="2019-08" db="EMBL/GenBank/DDBJ databases">
        <title>Genomes of Subsaximicrobium wynnwilliamsii strains.</title>
        <authorList>
            <person name="Bowman J.P."/>
        </authorList>
    </citation>
    <scope>NUCLEOTIDE SEQUENCE [LARGE SCALE GENOMIC DNA]</scope>
    <source>
        <strain evidence="1 2">2-80-2</strain>
    </source>
</reference>
<evidence type="ECO:0000313" key="1">
    <source>
        <dbReference type="EMBL" id="TXD88939.1"/>
    </source>
</evidence>
<dbReference type="Proteomes" id="UP000321578">
    <property type="component" value="Unassembled WGS sequence"/>
</dbReference>
<protein>
    <recommendedName>
        <fullName evidence="3">RiboL-PSP-HEPN domain-containing protein</fullName>
    </recommendedName>
</protein>
<name>A0A5C6ZJV8_9FLAO</name>
<dbReference type="EMBL" id="VORO01000010">
    <property type="protein sequence ID" value="TXD88939.1"/>
    <property type="molecule type" value="Genomic_DNA"/>
</dbReference>
<accession>A0A5C6ZJV8</accession>
<dbReference type="OrthoDB" id="1423377at2"/>
<evidence type="ECO:0008006" key="3">
    <source>
        <dbReference type="Google" id="ProtNLM"/>
    </source>
</evidence>
<organism evidence="1 2">
    <name type="scientific">Subsaximicrobium wynnwilliamsii</name>
    <dbReference type="NCBI Taxonomy" id="291179"/>
    <lineage>
        <taxon>Bacteria</taxon>
        <taxon>Pseudomonadati</taxon>
        <taxon>Bacteroidota</taxon>
        <taxon>Flavobacteriia</taxon>
        <taxon>Flavobacteriales</taxon>
        <taxon>Flavobacteriaceae</taxon>
        <taxon>Subsaximicrobium</taxon>
    </lineage>
</organism>
<proteinExistence type="predicted"/>
<keyword evidence="2" id="KW-1185">Reference proteome</keyword>
<gene>
    <name evidence="1" type="ORF">ESY86_10615</name>
</gene>
<sequence>MESKFNLDSFLKLSDAANFYLEESFKYVNEIFTKDLEKLVLVEQLKDVQFSEEDLKLIEEGGIPKGSITYLRSDKRLVQFLTVETLNEILNAHNEVNEIVSNKKPKIPKKHVIKSIQILGHISNLALFVEVLTNRHLLFLNHNDIIDNFVYNQLSEGKILNIIIFICRDELENGSIKLDSIKHLFRHRNKAVHHTPKNADELKVKVEDLFQIWNQIIKLIAIYEDREKFNENKFSTKLKVEKGIIQDSYIFF</sequence>
<comment type="caution">
    <text evidence="1">The sequence shown here is derived from an EMBL/GenBank/DDBJ whole genome shotgun (WGS) entry which is preliminary data.</text>
</comment>
<dbReference type="RefSeq" id="WP_147086564.1">
    <property type="nucleotide sequence ID" value="NZ_VORM01000005.1"/>
</dbReference>